<dbReference type="Proteomes" id="UP000004207">
    <property type="component" value="Unassembled WGS sequence"/>
</dbReference>
<comment type="caution">
    <text evidence="2">The sequence shown here is derived from an EMBL/GenBank/DDBJ whole genome shotgun (WGS) entry which is preliminary data.</text>
</comment>
<dbReference type="EMBL" id="AFHS01000003">
    <property type="protein sequence ID" value="EGK12225.1"/>
    <property type="molecule type" value="Genomic_DNA"/>
</dbReference>
<evidence type="ECO:0000313" key="2">
    <source>
        <dbReference type="EMBL" id="EGK12225.1"/>
    </source>
</evidence>
<accession>F5S4D7</accession>
<dbReference type="HOGENOM" id="CLU_3271376_0_0_4"/>
<keyword evidence="1" id="KW-0812">Transmembrane</keyword>
<evidence type="ECO:0000313" key="3">
    <source>
        <dbReference type="Proteomes" id="UP000004207"/>
    </source>
</evidence>
<proteinExistence type="predicted"/>
<reference evidence="2 3" key="1">
    <citation type="submission" date="2011-04" db="EMBL/GenBank/DDBJ databases">
        <authorList>
            <person name="Muzny D."/>
            <person name="Qin X."/>
            <person name="Deng J."/>
            <person name="Jiang H."/>
            <person name="Liu Y."/>
            <person name="Qu J."/>
            <person name="Song X.-Z."/>
            <person name="Zhang L."/>
            <person name="Thornton R."/>
            <person name="Coyle M."/>
            <person name="Francisco L."/>
            <person name="Jackson L."/>
            <person name="Javaid M."/>
            <person name="Korchina V."/>
            <person name="Kovar C."/>
            <person name="Mata R."/>
            <person name="Mathew T."/>
            <person name="Ngo R."/>
            <person name="Nguyen L."/>
            <person name="Nguyen N."/>
            <person name="Okwuonu G."/>
            <person name="Ongeri F."/>
            <person name="Pham C."/>
            <person name="Simmons D."/>
            <person name="Wilczek-Boney K."/>
            <person name="Hale W."/>
            <person name="Jakkamsetti A."/>
            <person name="Pham P."/>
            <person name="Ruth R."/>
            <person name="San Lucas F."/>
            <person name="Warren J."/>
            <person name="Zhang J."/>
            <person name="Zhao Z."/>
            <person name="Zhou C."/>
            <person name="Zhu D."/>
            <person name="Lee S."/>
            <person name="Bess C."/>
            <person name="Blankenburg K."/>
            <person name="Forbes L."/>
            <person name="Fu Q."/>
            <person name="Gubbala S."/>
            <person name="Hirani K."/>
            <person name="Jayaseelan J.C."/>
            <person name="Lara F."/>
            <person name="Munidasa M."/>
            <person name="Palculict T."/>
            <person name="Patil S."/>
            <person name="Pu L.-L."/>
            <person name="Saada N."/>
            <person name="Tang L."/>
            <person name="Weissenberger G."/>
            <person name="Zhu Y."/>
            <person name="Hemphill L."/>
            <person name="Shang Y."/>
            <person name="Youmans B."/>
            <person name="Ayvaz T."/>
            <person name="Ross M."/>
            <person name="Santibanez J."/>
            <person name="Aqrawi P."/>
            <person name="Gross S."/>
            <person name="Joshi V."/>
            <person name="Fowler G."/>
            <person name="Nazareth L."/>
            <person name="Reid J."/>
            <person name="Worley K."/>
            <person name="Petrosino J."/>
            <person name="Highlander S."/>
            <person name="Gibbs R."/>
        </authorList>
    </citation>
    <scope>NUCLEOTIDE SEQUENCE [LARGE SCALE GENOMIC DNA]</scope>
    <source>
        <strain evidence="2 3">ATCC 23330</strain>
    </source>
</reference>
<name>F5S4D7_KINKI</name>
<evidence type="ECO:0000256" key="1">
    <source>
        <dbReference type="SAM" id="Phobius"/>
    </source>
</evidence>
<organism evidence="2 3">
    <name type="scientific">Kingella kingae ATCC 23330</name>
    <dbReference type="NCBI Taxonomy" id="887327"/>
    <lineage>
        <taxon>Bacteria</taxon>
        <taxon>Pseudomonadati</taxon>
        <taxon>Pseudomonadota</taxon>
        <taxon>Betaproteobacteria</taxon>
        <taxon>Neisseriales</taxon>
        <taxon>Neisseriaceae</taxon>
        <taxon>Kingella</taxon>
    </lineage>
</organism>
<dbReference type="AlphaFoldDB" id="F5S4D7"/>
<keyword evidence="1" id="KW-0472">Membrane</keyword>
<protein>
    <submittedName>
        <fullName evidence="2">Uncharacterized protein</fullName>
    </submittedName>
</protein>
<sequence length="41" mass="4848">MQRFYRPKKPYSGLWVLGIFIILSPLIDDCMMPLVYGNSQR</sequence>
<keyword evidence="3" id="KW-1185">Reference proteome</keyword>
<feature type="transmembrane region" description="Helical" evidence="1">
    <location>
        <begin position="12"/>
        <end position="36"/>
    </location>
</feature>
<gene>
    <name evidence="2" type="ORF">HMPREF0476_0070</name>
</gene>
<keyword evidence="1" id="KW-1133">Transmembrane helix</keyword>